<dbReference type="GO" id="GO:0005634">
    <property type="term" value="C:nucleus"/>
    <property type="evidence" value="ECO:0007669"/>
    <property type="project" value="TreeGrafter"/>
</dbReference>
<feature type="region of interest" description="Disordered" evidence="1">
    <location>
        <begin position="178"/>
        <end position="198"/>
    </location>
</feature>
<accession>A0A177TDQ5</accession>
<dbReference type="GO" id="GO:0005524">
    <property type="term" value="F:ATP binding"/>
    <property type="evidence" value="ECO:0007669"/>
    <property type="project" value="UniProtKB-UniRule"/>
</dbReference>
<feature type="region of interest" description="Disordered" evidence="1">
    <location>
        <begin position="1"/>
        <end position="29"/>
    </location>
</feature>
<feature type="region of interest" description="Disordered" evidence="1">
    <location>
        <begin position="216"/>
        <end position="307"/>
    </location>
</feature>
<dbReference type="Proteomes" id="UP000077521">
    <property type="component" value="Unassembled WGS sequence"/>
</dbReference>
<dbReference type="InterPro" id="IPR017441">
    <property type="entry name" value="Protein_kinase_ATP_BS"/>
</dbReference>
<evidence type="ECO:0000313" key="3">
    <source>
        <dbReference type="Proteomes" id="UP000077521"/>
    </source>
</evidence>
<dbReference type="Pfam" id="PF00069">
    <property type="entry name" value="Pkinase"/>
    <property type="match status" value="1"/>
</dbReference>
<dbReference type="InterPro" id="IPR000719">
    <property type="entry name" value="Prot_kinase_dom"/>
</dbReference>
<gene>
    <name evidence="2" type="ORF">A4X13_0g7438</name>
</gene>
<dbReference type="PANTHER" id="PTHR24345">
    <property type="entry name" value="SERINE/THREONINE-PROTEIN KINASE PLK"/>
    <property type="match status" value="1"/>
</dbReference>
<keyword evidence="3" id="KW-1185">Reference proteome</keyword>
<dbReference type="EMBL" id="LWDF02000921">
    <property type="protein sequence ID" value="KAE8241386.1"/>
    <property type="molecule type" value="Genomic_DNA"/>
</dbReference>
<organism evidence="2 3">
    <name type="scientific">Tilletia indica</name>
    <dbReference type="NCBI Taxonomy" id="43049"/>
    <lineage>
        <taxon>Eukaryota</taxon>
        <taxon>Fungi</taxon>
        <taxon>Dikarya</taxon>
        <taxon>Basidiomycota</taxon>
        <taxon>Ustilaginomycotina</taxon>
        <taxon>Exobasidiomycetes</taxon>
        <taxon>Tilletiales</taxon>
        <taxon>Tilletiaceae</taxon>
        <taxon>Tilletia</taxon>
    </lineage>
</organism>
<reference evidence="2" key="2">
    <citation type="journal article" date="2019" name="IMA Fungus">
        <title>Genome sequencing and comparison of five Tilletia species to identify candidate genes for the detection of regulated species infecting wheat.</title>
        <authorList>
            <person name="Nguyen H.D.T."/>
            <person name="Sultana T."/>
            <person name="Kesanakurti P."/>
            <person name="Hambleton S."/>
        </authorList>
    </citation>
    <scope>NUCLEOTIDE SEQUENCE</scope>
    <source>
        <strain evidence="2">DAOMC 236416</strain>
    </source>
</reference>
<feature type="compositionally biased region" description="Low complexity" evidence="1">
    <location>
        <begin position="322"/>
        <end position="335"/>
    </location>
</feature>
<protein>
    <submittedName>
        <fullName evidence="2">Uncharacterized protein</fullName>
    </submittedName>
</protein>
<dbReference type="SMART" id="SM00220">
    <property type="entry name" value="S_TKc"/>
    <property type="match status" value="1"/>
</dbReference>
<dbReference type="AlphaFoldDB" id="A0A177TDQ5"/>
<dbReference type="PROSITE" id="PS00107">
    <property type="entry name" value="PROTEIN_KINASE_ATP"/>
    <property type="match status" value="1"/>
</dbReference>
<dbReference type="Gene3D" id="3.30.200.20">
    <property type="entry name" value="Phosphorylase Kinase, domain 1"/>
    <property type="match status" value="1"/>
</dbReference>
<name>A0A177TDQ5_9BASI</name>
<feature type="region of interest" description="Disordered" evidence="1">
    <location>
        <begin position="322"/>
        <end position="344"/>
    </location>
</feature>
<dbReference type="SUPFAM" id="SSF56112">
    <property type="entry name" value="Protein kinase-like (PK-like)"/>
    <property type="match status" value="1"/>
</dbReference>
<comment type="caution">
    <text evidence="2">The sequence shown here is derived from an EMBL/GenBank/DDBJ whole genome shotgun (WGS) entry which is preliminary data.</text>
</comment>
<dbReference type="InterPro" id="IPR011009">
    <property type="entry name" value="Kinase-like_dom_sf"/>
</dbReference>
<dbReference type="GO" id="GO:0004672">
    <property type="term" value="F:protein kinase activity"/>
    <property type="evidence" value="ECO:0007669"/>
    <property type="project" value="InterPro"/>
</dbReference>
<evidence type="ECO:0000313" key="2">
    <source>
        <dbReference type="EMBL" id="KAE8241386.1"/>
    </source>
</evidence>
<evidence type="ECO:0000256" key="1">
    <source>
        <dbReference type="SAM" id="MobiDB-lite"/>
    </source>
</evidence>
<sequence length="666" mass="73824">MKRVHPNSKDSGPSAKRNQPFPVSINPDDVLTPEQHRQLIKHGRGLGWPSVVEMDIVQRVFEHDRAHTEALVEDLSEELRERPNNFYLTDLRGSGYYGPLHAILVGVIIKKRLILAVPTATTESIARATNQILPLLFRRLIQQDLRCNVAQAQSVLISSRWYGCVVFPATMWEPQPDEPAIISLSPSPPPASPPAEQGVPQIASLTRPELPPAEQVAPLAQTPPPAPPGDEPAVQAEQVASQAPLARSARLPSEQVATLARPPPLALPGGEPAVQAEQAAPLARSARLPSEQVATLARPPPLAPPAEEPAVLRRGQVAALARTPPAQAPPTRQQPVPDPQTRPICQLIPPIEWRRTGRYPVRNGAKMLGRGGFGMVYHCSDLLNPSRDVAKKRQLVSANEPDLPRYLKRELDGLKRCQGHRNFVEVLDIIFEPNKDEPYVDIIMPLAHTSLASLVNDNPGGLDQAAAKTYMHQIVQGVAWMHQRGWLHLDLKPGNLLIFKDHTVQITDLSLSRRCTGERLPQPIGTLGYRPPEELFNTHYAHHSMDIWPLAVIYTEMRSGSHLFDNRDPLTCFQQIIDLVGIKHRTVFRTPIFDAGIAGAVGGGKIFWIRDANYARLSHLSPNERGFVLEMMRLEPLDRPRARDIMRSPFWNLGPRPDASVLLPLV</sequence>
<feature type="compositionally biased region" description="Pro residues" evidence="1">
    <location>
        <begin position="298"/>
        <end position="307"/>
    </location>
</feature>
<feature type="compositionally biased region" description="Pro residues" evidence="1">
    <location>
        <begin position="221"/>
        <end position="230"/>
    </location>
</feature>
<dbReference type="Gene3D" id="1.10.510.10">
    <property type="entry name" value="Transferase(Phosphotransferase) domain 1"/>
    <property type="match status" value="1"/>
</dbReference>
<reference evidence="2" key="1">
    <citation type="submission" date="2016-04" db="EMBL/GenBank/DDBJ databases">
        <authorList>
            <person name="Nguyen H.D."/>
            <person name="Samba Siva P."/>
            <person name="Cullis J."/>
            <person name="Levesque C.A."/>
            <person name="Hambleton S."/>
        </authorList>
    </citation>
    <scope>NUCLEOTIDE SEQUENCE</scope>
    <source>
        <strain evidence="2">DAOMC 236416</strain>
    </source>
</reference>
<proteinExistence type="predicted"/>
<dbReference type="PROSITE" id="PS50011">
    <property type="entry name" value="PROTEIN_KINASE_DOM"/>
    <property type="match status" value="1"/>
</dbReference>